<gene>
    <name evidence="1" type="ORF">MarbSA_05400</name>
</gene>
<reference evidence="1" key="1">
    <citation type="submission" date="2019-06" db="EMBL/GenBank/DDBJ databases">
        <title>Complete genome sequence of Methanobrevibacter arboriphilus strain SA.</title>
        <authorList>
            <person name="Asakawa S."/>
        </authorList>
    </citation>
    <scope>NUCLEOTIDE SEQUENCE</scope>
    <source>
        <strain evidence="1">SA</strain>
    </source>
</reference>
<dbReference type="Proteomes" id="UP000825015">
    <property type="component" value="Chromosome"/>
</dbReference>
<sequence>MGEHVTLTKVVVNGLKIEKIIQNLGVDFENTLNYKKAELTSGKSYLKNFPNKSESIKFKSILTPDQYEVYEKAYNNLVNLTKTKSVPIVIGNKSFMGVVESITPSYPVEDYREYEWVITEQEKFVADIKKFNTFNSSSTTAKSTNKNKTPSYITALLKCTPKKNCKKSKVKCVYHLQDMLKKDKFYLKYRRDGLFCIYTEQELKRWQTKKAKLKSKYRTGKWNKQSRDYLKKRYGIK</sequence>
<keyword evidence="2" id="KW-1185">Reference proteome</keyword>
<protein>
    <submittedName>
        <fullName evidence="1">Uncharacterized protein</fullName>
    </submittedName>
</protein>
<evidence type="ECO:0000313" key="2">
    <source>
        <dbReference type="Proteomes" id="UP000825015"/>
    </source>
</evidence>
<evidence type="ECO:0000313" key="1">
    <source>
        <dbReference type="EMBL" id="BBL61500.1"/>
    </source>
</evidence>
<organism evidence="1 2">
    <name type="scientific">Methanobrevibacter arboriphilus</name>
    <dbReference type="NCBI Taxonomy" id="39441"/>
    <lineage>
        <taxon>Archaea</taxon>
        <taxon>Methanobacteriati</taxon>
        <taxon>Methanobacteriota</taxon>
        <taxon>Methanomada group</taxon>
        <taxon>Methanobacteria</taxon>
        <taxon>Methanobacteriales</taxon>
        <taxon>Methanobacteriaceae</taxon>
        <taxon>Methanobrevibacter</taxon>
    </lineage>
</organism>
<accession>A0ACA8R3R5</accession>
<name>A0ACA8R3R5_METAZ</name>
<dbReference type="EMBL" id="AP019779">
    <property type="protein sequence ID" value="BBL61500.1"/>
    <property type="molecule type" value="Genomic_DNA"/>
</dbReference>
<proteinExistence type="predicted"/>